<evidence type="ECO:0000256" key="1">
    <source>
        <dbReference type="SAM" id="MobiDB-lite"/>
    </source>
</evidence>
<evidence type="ECO:0000313" key="3">
    <source>
        <dbReference type="Proteomes" id="UP001153269"/>
    </source>
</evidence>
<proteinExistence type="predicted"/>
<dbReference type="EMBL" id="CADEAL010000009">
    <property type="protein sequence ID" value="CAB1412597.1"/>
    <property type="molecule type" value="Genomic_DNA"/>
</dbReference>
<evidence type="ECO:0000313" key="2">
    <source>
        <dbReference type="EMBL" id="CAB1412597.1"/>
    </source>
</evidence>
<gene>
    <name evidence="2" type="ORF">PLEPLA_LOCUS290</name>
</gene>
<keyword evidence="3" id="KW-1185">Reference proteome</keyword>
<dbReference type="AlphaFoldDB" id="A0A9N7TGE2"/>
<sequence length="112" mass="11908">MTPCLPLLPPLFPSDSRSLISVLHVSDAAGNRPEDENLRPVTPPPGSRSHSRARSSAAPPAEQHQPRSRNSTQAMGEAQCDPVVTVGLPDKPNLPGQPIELTPSFEADTQSV</sequence>
<dbReference type="Proteomes" id="UP001153269">
    <property type="component" value="Unassembled WGS sequence"/>
</dbReference>
<accession>A0A9N7TGE2</accession>
<reference evidence="2" key="1">
    <citation type="submission" date="2020-03" db="EMBL/GenBank/DDBJ databases">
        <authorList>
            <person name="Weist P."/>
        </authorList>
    </citation>
    <scope>NUCLEOTIDE SEQUENCE</scope>
</reference>
<name>A0A9N7TGE2_PLEPL</name>
<protein>
    <submittedName>
        <fullName evidence="2">Uncharacterized protein</fullName>
    </submittedName>
</protein>
<feature type="region of interest" description="Disordered" evidence="1">
    <location>
        <begin position="27"/>
        <end position="112"/>
    </location>
</feature>
<comment type="caution">
    <text evidence="2">The sequence shown here is derived from an EMBL/GenBank/DDBJ whole genome shotgun (WGS) entry which is preliminary data.</text>
</comment>
<organism evidence="2 3">
    <name type="scientific">Pleuronectes platessa</name>
    <name type="common">European plaice</name>
    <dbReference type="NCBI Taxonomy" id="8262"/>
    <lineage>
        <taxon>Eukaryota</taxon>
        <taxon>Metazoa</taxon>
        <taxon>Chordata</taxon>
        <taxon>Craniata</taxon>
        <taxon>Vertebrata</taxon>
        <taxon>Euteleostomi</taxon>
        <taxon>Actinopterygii</taxon>
        <taxon>Neopterygii</taxon>
        <taxon>Teleostei</taxon>
        <taxon>Neoteleostei</taxon>
        <taxon>Acanthomorphata</taxon>
        <taxon>Carangaria</taxon>
        <taxon>Pleuronectiformes</taxon>
        <taxon>Pleuronectoidei</taxon>
        <taxon>Pleuronectidae</taxon>
        <taxon>Pleuronectes</taxon>
    </lineage>
</organism>